<comment type="catalytic activity">
    <reaction evidence="1">
        <text>ATP + protein L-histidine = ADP + protein N-phospho-L-histidine.</text>
        <dbReference type="EC" id="2.7.13.3"/>
    </reaction>
</comment>
<name>A0ABT1E6F9_9FIRM</name>
<dbReference type="Gene3D" id="3.30.565.10">
    <property type="entry name" value="Histidine kinase-like ATPase, C-terminal domain"/>
    <property type="match status" value="1"/>
</dbReference>
<dbReference type="Pfam" id="PF10442">
    <property type="entry name" value="FIST_C"/>
    <property type="match status" value="1"/>
</dbReference>
<dbReference type="SUPFAM" id="SSF47384">
    <property type="entry name" value="Homodimeric domain of signal transducing histidine kinase"/>
    <property type="match status" value="1"/>
</dbReference>
<dbReference type="SUPFAM" id="SSF55874">
    <property type="entry name" value="ATPase domain of HSP90 chaperone/DNA topoisomerase II/histidine kinase"/>
    <property type="match status" value="1"/>
</dbReference>
<keyword evidence="4 9" id="KW-0597">Phosphoprotein</keyword>
<dbReference type="PANTHER" id="PTHR43047">
    <property type="entry name" value="TWO-COMPONENT HISTIDINE PROTEIN KINASE"/>
    <property type="match status" value="1"/>
</dbReference>
<dbReference type="InterPro" id="IPR035965">
    <property type="entry name" value="PAS-like_dom_sf"/>
</dbReference>
<dbReference type="Pfam" id="PF00512">
    <property type="entry name" value="HisKA"/>
    <property type="match status" value="1"/>
</dbReference>
<feature type="domain" description="Histidine kinase" evidence="12">
    <location>
        <begin position="767"/>
        <end position="990"/>
    </location>
</feature>
<evidence type="ECO:0000256" key="11">
    <source>
        <dbReference type="SAM" id="MobiDB-lite"/>
    </source>
</evidence>
<evidence type="ECO:0000259" key="13">
    <source>
        <dbReference type="PROSITE" id="PS50110"/>
    </source>
</evidence>
<evidence type="ECO:0000256" key="5">
    <source>
        <dbReference type="ARBA" id="ARBA00022679"/>
    </source>
</evidence>
<dbReference type="Pfam" id="PF00072">
    <property type="entry name" value="Response_reg"/>
    <property type="match status" value="1"/>
</dbReference>
<dbReference type="InterPro" id="IPR029016">
    <property type="entry name" value="GAF-like_dom_sf"/>
</dbReference>
<accession>A0ABT1E6F9</accession>
<dbReference type="InterPro" id="IPR019494">
    <property type="entry name" value="FIST_C"/>
</dbReference>
<comment type="function">
    <text evidence="8">May play the central regulatory role in sporulation. It may be an element of the effector pathway responsible for the activation of sporulation genes in response to nutritional stress. Spo0A may act in concert with spo0H (a sigma factor) to control the expression of some genes that are critical to the sporulation process.</text>
</comment>
<dbReference type="SMART" id="SM01204">
    <property type="entry name" value="FIST_C"/>
    <property type="match status" value="1"/>
</dbReference>
<dbReference type="SMART" id="SM00897">
    <property type="entry name" value="FIST"/>
    <property type="match status" value="1"/>
</dbReference>
<dbReference type="SMART" id="SM00448">
    <property type="entry name" value="REC"/>
    <property type="match status" value="1"/>
</dbReference>
<evidence type="ECO:0000259" key="12">
    <source>
        <dbReference type="PROSITE" id="PS50109"/>
    </source>
</evidence>
<evidence type="ECO:0000256" key="1">
    <source>
        <dbReference type="ARBA" id="ARBA00000085"/>
    </source>
</evidence>
<keyword evidence="5" id="KW-0808">Transferase</keyword>
<dbReference type="Pfam" id="PF02518">
    <property type="entry name" value="HATPase_c"/>
    <property type="match status" value="1"/>
</dbReference>
<evidence type="ECO:0000256" key="9">
    <source>
        <dbReference type="PROSITE-ProRule" id="PRU00169"/>
    </source>
</evidence>
<dbReference type="SUPFAM" id="SSF52172">
    <property type="entry name" value="CheY-like"/>
    <property type="match status" value="1"/>
</dbReference>
<evidence type="ECO:0000256" key="6">
    <source>
        <dbReference type="ARBA" id="ARBA00022777"/>
    </source>
</evidence>
<dbReference type="RefSeq" id="WP_262065208.1">
    <property type="nucleotide sequence ID" value="NZ_JAMXOD010000003.1"/>
</dbReference>
<keyword evidence="15" id="KW-1185">Reference proteome</keyword>
<keyword evidence="10" id="KW-0175">Coiled coil</keyword>
<evidence type="ECO:0000313" key="14">
    <source>
        <dbReference type="EMBL" id="MCP1101423.1"/>
    </source>
</evidence>
<organism evidence="14 15">
    <name type="scientific">Aequitasia blattaphilus</name>
    <dbReference type="NCBI Taxonomy" id="2949332"/>
    <lineage>
        <taxon>Bacteria</taxon>
        <taxon>Bacillati</taxon>
        <taxon>Bacillota</taxon>
        <taxon>Clostridia</taxon>
        <taxon>Lachnospirales</taxon>
        <taxon>Lachnospiraceae</taxon>
        <taxon>Aequitasia</taxon>
    </lineage>
</organism>
<dbReference type="InterPro" id="IPR013702">
    <property type="entry name" value="FIST_domain_N"/>
</dbReference>
<evidence type="ECO:0000256" key="10">
    <source>
        <dbReference type="SAM" id="Coils"/>
    </source>
</evidence>
<keyword evidence="7" id="KW-0902">Two-component regulatory system</keyword>
<dbReference type="InterPro" id="IPR003594">
    <property type="entry name" value="HATPase_dom"/>
</dbReference>
<reference evidence="14 15" key="1">
    <citation type="journal article" date="2022" name="Genome Biol. Evol.">
        <title>Host diet, physiology and behaviors set the stage for Lachnospiraceae cladogenesis.</title>
        <authorList>
            <person name="Vera-Ponce De Leon A."/>
            <person name="Schneider M."/>
            <person name="Jahnes B.C."/>
            <person name="Sadowski V."/>
            <person name="Camuy-Velez L.A."/>
            <person name="Duan J."/>
            <person name="Sabree Z.L."/>
        </authorList>
    </citation>
    <scope>NUCLEOTIDE SEQUENCE [LARGE SCALE GENOMIC DNA]</scope>
    <source>
        <strain evidence="14 15">PAL113</strain>
    </source>
</reference>
<evidence type="ECO:0000256" key="2">
    <source>
        <dbReference type="ARBA" id="ARBA00012438"/>
    </source>
</evidence>
<evidence type="ECO:0000256" key="8">
    <source>
        <dbReference type="ARBA" id="ARBA00024867"/>
    </source>
</evidence>
<dbReference type="Gene3D" id="1.10.287.130">
    <property type="match status" value="1"/>
</dbReference>
<dbReference type="PRINTS" id="PR00344">
    <property type="entry name" value="BCTRLSENSOR"/>
</dbReference>
<evidence type="ECO:0000313" key="15">
    <source>
        <dbReference type="Proteomes" id="UP001523566"/>
    </source>
</evidence>
<feature type="modified residue" description="4-aspartylphosphate" evidence="9">
    <location>
        <position position="1062"/>
    </location>
</feature>
<dbReference type="SUPFAM" id="SSF55785">
    <property type="entry name" value="PYP-like sensor domain (PAS domain)"/>
    <property type="match status" value="1"/>
</dbReference>
<dbReference type="SMART" id="SM00387">
    <property type="entry name" value="HATPase_c"/>
    <property type="match status" value="1"/>
</dbReference>
<dbReference type="CDD" id="cd17546">
    <property type="entry name" value="REC_hyHK_CKI1_RcsC-like"/>
    <property type="match status" value="1"/>
</dbReference>
<dbReference type="PROSITE" id="PS50110">
    <property type="entry name" value="RESPONSE_REGULATORY"/>
    <property type="match status" value="1"/>
</dbReference>
<dbReference type="InterPro" id="IPR004358">
    <property type="entry name" value="Sig_transdc_His_kin-like_C"/>
</dbReference>
<feature type="region of interest" description="Disordered" evidence="11">
    <location>
        <begin position="405"/>
        <end position="425"/>
    </location>
</feature>
<gene>
    <name evidence="14" type="ORF">NK125_03220</name>
</gene>
<evidence type="ECO:0000256" key="7">
    <source>
        <dbReference type="ARBA" id="ARBA00023012"/>
    </source>
</evidence>
<protein>
    <recommendedName>
        <fullName evidence="3">Stage 0 sporulation protein A homolog</fullName>
        <ecNumber evidence="2">2.7.13.3</ecNumber>
    </recommendedName>
</protein>
<feature type="coiled-coil region" evidence="10">
    <location>
        <begin position="730"/>
        <end position="757"/>
    </location>
</feature>
<dbReference type="InterPro" id="IPR001789">
    <property type="entry name" value="Sig_transdc_resp-reg_receiver"/>
</dbReference>
<feature type="domain" description="Response regulatory" evidence="13">
    <location>
        <begin position="1013"/>
        <end position="1129"/>
    </location>
</feature>
<keyword evidence="6" id="KW-0418">Kinase</keyword>
<dbReference type="SMART" id="SM00388">
    <property type="entry name" value="HisKA"/>
    <property type="match status" value="1"/>
</dbReference>
<dbReference type="Proteomes" id="UP001523566">
    <property type="component" value="Unassembled WGS sequence"/>
</dbReference>
<evidence type="ECO:0000256" key="4">
    <source>
        <dbReference type="ARBA" id="ARBA00022553"/>
    </source>
</evidence>
<dbReference type="SUPFAM" id="SSF55781">
    <property type="entry name" value="GAF domain-like"/>
    <property type="match status" value="1"/>
</dbReference>
<dbReference type="Gene3D" id="3.30.450.40">
    <property type="match status" value="1"/>
</dbReference>
<sequence length="1130" mass="125472">MKVGVGYCDNPDSVLAGKEASRKALQNGGLTEPCDMVLLFGTATHSHQELLDSVQSVVGDQAQIYGGGGVGIITNDTYGYAGNQVGVACFWMENSACSVYHEKGLLASEKDTGYRLGQQLKEAGVKEDTSAMLFYDGVDHSKDGVRLLMATWLLEGMKKGLGFLPPLTGAGLQGDHVCTPTPLVIDGKLTEHEAMALVFSDDIQIDHAIMHGCEPASTYHTVTKAEGPVILEIDGEPAIPFVDRMIESVVMPEQYPFFLTFGINHGKRWEPYNESNYASRLCLGIDKERDGIVMFEPDMVSGTKFQLMFRANNLEYMKPKIESLFQELGDREPVLGIYIDCAGRCAGYGGRDIEDALVLQEVVGDKVPVLGVYTGVEIAPIGGRARGLDWTGVFCLLTQSKDSKKKSAESENSQATSWEDTQKDDSDEIPLDGVISLSNHNAAKILELDNMMISIRHELEQKRRGFSLLSELSVSLRTVTGQDSVFIPVARRLNAVLNMQKTVVLVPHDEGGFIPSVLQGYTPEEIMDISQRRVNLEGEMLDEHTSVIVTAADSEERLKEIREVLKLPYFISSPVTIQNKKVAILITGRTVEQTPFLSRLGESDVETIQSIAALLSSVLAHQRLETAEERSHIMVGSMPLSCVFWDENGKPIDCNKEALYMFESASREDFIIQFPQMIKEQKDGGFTDYVMKAFIDGHIKFEWSFRTHVGTEIPTEITLVRVPMGENYCVVGYLRDLREQKAAMDELQRARAIAEGNLKQKNEFLASVGHEVRTPLNSILAMANEVKNIEGTGESTQIIIEKGIHSAHILNSTVESILDFSDIEAGKIELESKEFNPKQVVENLGKLFEDTARKKGLYIKTEIDSDIPEGVLGDRAKFEQIIYNIMSNGVKFTAEGGVTVRLKKESKKFRNKVGLWVEVEDTGRGISDAGNAGLFTPLTQMDMSYSKKQEGLGMGLAISKGLAKLMKGDVTYQQIKDKGSLFGIHVIFDIPKTHIVKEEISLDEQKKRLSGMRVLVVEDNEINRIIMGELLKKAGVEVFYATNGVEAVKLVKEQSLDIVLMDIQMPEMDGLTATTLIRENHEFDDMPILAMTAHASKEHREESKRCGMNDHLTKPVDVEEVYRALEYWRK</sequence>
<dbReference type="EC" id="2.7.13.3" evidence="2"/>
<dbReference type="Pfam" id="PF08495">
    <property type="entry name" value="FIST"/>
    <property type="match status" value="1"/>
</dbReference>
<dbReference type="PANTHER" id="PTHR43047:SF72">
    <property type="entry name" value="OSMOSENSING HISTIDINE PROTEIN KINASE SLN1"/>
    <property type="match status" value="1"/>
</dbReference>
<dbReference type="PROSITE" id="PS50109">
    <property type="entry name" value="HIS_KIN"/>
    <property type="match status" value="1"/>
</dbReference>
<dbReference type="InterPro" id="IPR036890">
    <property type="entry name" value="HATPase_C_sf"/>
</dbReference>
<dbReference type="InterPro" id="IPR005467">
    <property type="entry name" value="His_kinase_dom"/>
</dbReference>
<evidence type="ECO:0000256" key="3">
    <source>
        <dbReference type="ARBA" id="ARBA00018672"/>
    </source>
</evidence>
<dbReference type="EMBL" id="JAMZFW010000003">
    <property type="protein sequence ID" value="MCP1101423.1"/>
    <property type="molecule type" value="Genomic_DNA"/>
</dbReference>
<dbReference type="Gene3D" id="3.40.50.2300">
    <property type="match status" value="1"/>
</dbReference>
<proteinExistence type="predicted"/>
<dbReference type="Gene3D" id="3.30.450.20">
    <property type="entry name" value="PAS domain"/>
    <property type="match status" value="1"/>
</dbReference>
<dbReference type="InterPro" id="IPR011006">
    <property type="entry name" value="CheY-like_superfamily"/>
</dbReference>
<dbReference type="InterPro" id="IPR036097">
    <property type="entry name" value="HisK_dim/P_sf"/>
</dbReference>
<dbReference type="CDD" id="cd00082">
    <property type="entry name" value="HisKA"/>
    <property type="match status" value="1"/>
</dbReference>
<dbReference type="InterPro" id="IPR003661">
    <property type="entry name" value="HisK_dim/P_dom"/>
</dbReference>
<comment type="caution">
    <text evidence="14">The sequence shown here is derived from an EMBL/GenBank/DDBJ whole genome shotgun (WGS) entry which is preliminary data.</text>
</comment>